<dbReference type="Proteomes" id="UP001501638">
    <property type="component" value="Unassembled WGS sequence"/>
</dbReference>
<sequence length="1071" mass="116766">MPDGELVPGLSGVVVERLRSEIGGRAERVLRCLRTAAALIAQAEQDGSGLRLTESAAYNLREALNSVVEGQDASEGGLRAVMDAWQRYKEQAAVPGADAAAARDDLDQVLRRVAANESRASYYARRLVTYLRDRAGIDPWNRRGDPVSEYAELREKANRAVHDELALAEVAALLARAVAWFVRVFTPPDQVVEAIRSLAAEPWRGPEQIAELERLATNDHHLRLFFNEVTDSAWLEPLREADIAQVPMDGAPWPVAGLLEGLGKASPESVAALLERFLEDAAGRPKDEQAVARFELLRVAVQLGPSGHNVVAEVARLHSDLSSVRSLSVHTARKADPADPVVRRVADAVLNHFPRFANGDRYYATEILNHLQAGTTADNVADRARMLAGKIRRLARSDQARYVVLGIEALTVDPDERPEPLLLFAHHLAHMLSKARRWGVPTSVQLEWLGKMRGEVGERLRGHALAGADDIAVADKIAHVTVRLGSSTATGEDLALVTDILSRNPAPEDLADWTETLGTPSSAPANSEDRIPRDWARAWRWAAVLPDHVLTGWRHAIAHVSARHGKPDPRALTRSRSPLWEADFGKSPYSTEYLSARPPLEAAALVSAWQPDVESERQIFGRLELARALAEAVKADPVGWSSDPAAVVTTLSAPLYIEYYFRGLSERAGDIIPQATAVLAAALAQPAAGEGQTSDSDVEKARLERTDTEDAVLGLVRTLANEDADLTTGLDDLWDRAVAAVRNVPETDEGLLFADHDALNSAINRSWGHGLQTMLALAAWEFRNRRSTRPEFEHALDAITASTGSVGLEFRAILGAHRPLLEGIAGTWFEAHSAALFREGPLASETFDLTIKWARPTTQLYQNFKAELVDAALRGADNAARYLAIAALNEVEGYGLAPLIELLHKDPAVLGAVVEDATFLVQQSEPDSTLLTVAVRFWALLLDTDRSKVPAQALIGLGRWAFVDNIDDDQWAHLTARTLDATDGRIDNAVSVADRAARIPPSSTSRDILLRLLDNNEPWERHHAAAKAVAVLHASTAQPADGSFHRLRTRLIDLGHHQASTITPPDPTDQA</sequence>
<dbReference type="EMBL" id="BAAASZ010000042">
    <property type="protein sequence ID" value="GAA2463082.1"/>
    <property type="molecule type" value="Genomic_DNA"/>
</dbReference>
<name>A0ABN3KJE7_9ACTN</name>
<accession>A0ABN3KJE7</accession>
<comment type="caution">
    <text evidence="1">The sequence shown here is derived from an EMBL/GenBank/DDBJ whole genome shotgun (WGS) entry which is preliminary data.</text>
</comment>
<evidence type="ECO:0000313" key="2">
    <source>
        <dbReference type="Proteomes" id="UP001501638"/>
    </source>
</evidence>
<organism evidence="1 2">
    <name type="scientific">Streptomyces macrosporus</name>
    <dbReference type="NCBI Taxonomy" id="44032"/>
    <lineage>
        <taxon>Bacteria</taxon>
        <taxon>Bacillati</taxon>
        <taxon>Actinomycetota</taxon>
        <taxon>Actinomycetes</taxon>
        <taxon>Kitasatosporales</taxon>
        <taxon>Streptomycetaceae</taxon>
        <taxon>Streptomyces</taxon>
    </lineage>
</organism>
<proteinExistence type="predicted"/>
<keyword evidence="2" id="KW-1185">Reference proteome</keyword>
<reference evidence="1 2" key="1">
    <citation type="journal article" date="2019" name="Int. J. Syst. Evol. Microbiol.">
        <title>The Global Catalogue of Microorganisms (GCM) 10K type strain sequencing project: providing services to taxonomists for standard genome sequencing and annotation.</title>
        <authorList>
            <consortium name="The Broad Institute Genomics Platform"/>
            <consortium name="The Broad Institute Genome Sequencing Center for Infectious Disease"/>
            <person name="Wu L."/>
            <person name="Ma J."/>
        </authorList>
    </citation>
    <scope>NUCLEOTIDE SEQUENCE [LARGE SCALE GENOMIC DNA]</scope>
    <source>
        <strain evidence="1 2">JCM 6305</strain>
    </source>
</reference>
<gene>
    <name evidence="1" type="ORF">GCM10010405_54350</name>
</gene>
<evidence type="ECO:0000313" key="1">
    <source>
        <dbReference type="EMBL" id="GAA2463082.1"/>
    </source>
</evidence>
<protein>
    <submittedName>
        <fullName evidence="1">Uncharacterized protein</fullName>
    </submittedName>
</protein>